<dbReference type="SUPFAM" id="SSF46785">
    <property type="entry name" value="Winged helix' DNA-binding domain"/>
    <property type="match status" value="1"/>
</dbReference>
<dbReference type="SMART" id="SM00345">
    <property type="entry name" value="HTH_GNTR"/>
    <property type="match status" value="1"/>
</dbReference>
<dbReference type="InterPro" id="IPR000524">
    <property type="entry name" value="Tscrpt_reg_HTH_GntR"/>
</dbReference>
<proteinExistence type="predicted"/>
<dbReference type="CDD" id="cd07377">
    <property type="entry name" value="WHTH_GntR"/>
    <property type="match status" value="1"/>
</dbReference>
<dbReference type="GO" id="GO:0003677">
    <property type="term" value="F:DNA binding"/>
    <property type="evidence" value="ECO:0007669"/>
    <property type="project" value="UniProtKB-KW"/>
</dbReference>
<keyword evidence="2" id="KW-0238">DNA-binding</keyword>
<dbReference type="AlphaFoldDB" id="A0A3N5BMC8"/>
<sequence length="161" mass="18812">MNSVQTEEQRGFMYIIKSLQQLIHDESLNAGDKLPSERYLATTLNVGRSSIREALRALELIGVIEVRRGEGTYLCHIEDHQLFEIIAQFLIHSDEQRTNILEIQEVFRRYIAQEMNIKEGDLDVAKETLFNYDNDLMIRIYSLLDQYIETFDKGENEHGDD</sequence>
<dbReference type="PROSITE" id="PS50949">
    <property type="entry name" value="HTH_GNTR"/>
    <property type="match status" value="1"/>
</dbReference>
<dbReference type="InterPro" id="IPR036388">
    <property type="entry name" value="WH-like_DNA-bd_sf"/>
</dbReference>
<dbReference type="InterPro" id="IPR036390">
    <property type="entry name" value="WH_DNA-bd_sf"/>
</dbReference>
<dbReference type="PANTHER" id="PTHR43537">
    <property type="entry name" value="TRANSCRIPTIONAL REGULATOR, GNTR FAMILY"/>
    <property type="match status" value="1"/>
</dbReference>
<keyword evidence="6" id="KW-1185">Reference proteome</keyword>
<dbReference type="Pfam" id="PF00392">
    <property type="entry name" value="GntR"/>
    <property type="match status" value="1"/>
</dbReference>
<keyword evidence="1" id="KW-0805">Transcription regulation</keyword>
<keyword evidence="3" id="KW-0804">Transcription</keyword>
<dbReference type="Proteomes" id="UP000277108">
    <property type="component" value="Unassembled WGS sequence"/>
</dbReference>
<reference evidence="5 6" key="1">
    <citation type="submission" date="2018-11" db="EMBL/GenBank/DDBJ databases">
        <title>Genomic Encyclopedia of Type Strains, Phase IV (KMG-IV): sequencing the most valuable type-strain genomes for metagenomic binning, comparative biology and taxonomic classification.</title>
        <authorList>
            <person name="Goeker M."/>
        </authorList>
    </citation>
    <scope>NUCLEOTIDE SEQUENCE [LARGE SCALE GENOMIC DNA]</scope>
    <source>
        <strain evidence="5 6">DSM 29158</strain>
    </source>
</reference>
<organism evidence="5 6">
    <name type="scientific">Abyssicoccus albus</name>
    <dbReference type="NCBI Taxonomy" id="1817405"/>
    <lineage>
        <taxon>Bacteria</taxon>
        <taxon>Bacillati</taxon>
        <taxon>Bacillota</taxon>
        <taxon>Bacilli</taxon>
        <taxon>Bacillales</taxon>
        <taxon>Abyssicoccaceae</taxon>
    </lineage>
</organism>
<dbReference type="RefSeq" id="WP_225971360.1">
    <property type="nucleotide sequence ID" value="NZ_CBCSGK010000001.1"/>
</dbReference>
<evidence type="ECO:0000259" key="4">
    <source>
        <dbReference type="PROSITE" id="PS50949"/>
    </source>
</evidence>
<evidence type="ECO:0000256" key="3">
    <source>
        <dbReference type="ARBA" id="ARBA00023163"/>
    </source>
</evidence>
<dbReference type="GO" id="GO:0003700">
    <property type="term" value="F:DNA-binding transcription factor activity"/>
    <property type="evidence" value="ECO:0007669"/>
    <property type="project" value="InterPro"/>
</dbReference>
<accession>A0A3N5BMC8</accession>
<dbReference type="PRINTS" id="PR00035">
    <property type="entry name" value="HTHGNTR"/>
</dbReference>
<evidence type="ECO:0000313" key="6">
    <source>
        <dbReference type="Proteomes" id="UP000277108"/>
    </source>
</evidence>
<comment type="caution">
    <text evidence="5">The sequence shown here is derived from an EMBL/GenBank/DDBJ whole genome shotgun (WGS) entry which is preliminary data.</text>
</comment>
<name>A0A3N5BMC8_9BACL</name>
<evidence type="ECO:0000256" key="1">
    <source>
        <dbReference type="ARBA" id="ARBA00023015"/>
    </source>
</evidence>
<evidence type="ECO:0000313" key="5">
    <source>
        <dbReference type="EMBL" id="RPF57719.1"/>
    </source>
</evidence>
<gene>
    <name evidence="5" type="ORF">EDD62_0350</name>
</gene>
<dbReference type="PANTHER" id="PTHR43537:SF54">
    <property type="entry name" value="TRANSCRIPTIONAL REGULATOR, GNTR FAMILY"/>
    <property type="match status" value="1"/>
</dbReference>
<feature type="domain" description="HTH gntR-type" evidence="4">
    <location>
        <begin position="9"/>
        <end position="77"/>
    </location>
</feature>
<protein>
    <submittedName>
        <fullName evidence="5">Regulatory GntR family protein</fullName>
    </submittedName>
</protein>
<dbReference type="Gene3D" id="1.10.10.10">
    <property type="entry name" value="Winged helix-like DNA-binding domain superfamily/Winged helix DNA-binding domain"/>
    <property type="match status" value="1"/>
</dbReference>
<dbReference type="EMBL" id="RKRK01000002">
    <property type="protein sequence ID" value="RPF57719.1"/>
    <property type="molecule type" value="Genomic_DNA"/>
</dbReference>
<evidence type="ECO:0000256" key="2">
    <source>
        <dbReference type="ARBA" id="ARBA00023125"/>
    </source>
</evidence>